<keyword evidence="1" id="KW-0812">Transmembrane</keyword>
<dbReference type="eggNOG" id="ENOG502ZAJ4">
    <property type="taxonomic scope" value="Bacteria"/>
</dbReference>
<reference evidence="2 3" key="1">
    <citation type="journal article" date="2012" name="J. Bacteriol.">
        <title>Genome sequence of the highly efficient arsenite-oxidizing bacterium Achromobacter arsenitoxydans SY8.</title>
        <authorList>
            <person name="Li X."/>
            <person name="Hu Y."/>
            <person name="Gong J."/>
            <person name="Lin Y."/>
            <person name="Johnstone L."/>
            <person name="Rensing C."/>
            <person name="Wang G."/>
        </authorList>
    </citation>
    <scope>NUCLEOTIDE SEQUENCE [LARGE SCALE GENOMIC DNA]</scope>
    <source>
        <strain evidence="2 3">SY8</strain>
    </source>
</reference>
<feature type="transmembrane region" description="Helical" evidence="1">
    <location>
        <begin position="81"/>
        <end position="103"/>
    </location>
</feature>
<dbReference type="EMBL" id="AGUF01000052">
    <property type="protein sequence ID" value="EHK65527.1"/>
    <property type="molecule type" value="Genomic_DNA"/>
</dbReference>
<feature type="transmembrane region" description="Helical" evidence="1">
    <location>
        <begin position="234"/>
        <end position="255"/>
    </location>
</feature>
<dbReference type="RefSeq" id="WP_008163613.1">
    <property type="nucleotide sequence ID" value="NZ_AGUF01000052.1"/>
</dbReference>
<keyword evidence="1" id="KW-1133">Transmembrane helix</keyword>
<evidence type="ECO:0000313" key="2">
    <source>
        <dbReference type="EMBL" id="EHK65527.1"/>
    </source>
</evidence>
<keyword evidence="1" id="KW-0472">Membrane</keyword>
<dbReference type="OrthoDB" id="5493434at2"/>
<gene>
    <name evidence="2" type="ORF">KYC_14962</name>
</gene>
<feature type="transmembrane region" description="Helical" evidence="1">
    <location>
        <begin position="178"/>
        <end position="208"/>
    </location>
</feature>
<feature type="transmembrane region" description="Helical" evidence="1">
    <location>
        <begin position="43"/>
        <end position="61"/>
    </location>
</feature>
<dbReference type="STRING" id="477184.KYC_14962"/>
<evidence type="ECO:0000313" key="3">
    <source>
        <dbReference type="Proteomes" id="UP000003113"/>
    </source>
</evidence>
<protein>
    <submittedName>
        <fullName evidence="2">Uncharacterized protein</fullName>
    </submittedName>
</protein>
<feature type="transmembrane region" description="Helical" evidence="1">
    <location>
        <begin position="267"/>
        <end position="289"/>
    </location>
</feature>
<comment type="caution">
    <text evidence="2">The sequence shown here is derived from an EMBL/GenBank/DDBJ whole genome shotgun (WGS) entry which is preliminary data.</text>
</comment>
<feature type="transmembrane region" description="Helical" evidence="1">
    <location>
        <begin position="361"/>
        <end position="381"/>
    </location>
</feature>
<proteinExistence type="predicted"/>
<sequence>MPQHPPTASRDEPFLLVEDDGLSRLQGRVGLIPEKGRGIVRRALIYALLAWLPLVVASWVTGTPSEQGTGTSETLLGHFGIHIRCLVAIPLLVLAEGVARKILPLCLSEFKRSGLVDPALAPRFDGVIAGVLRLKRRVFPWLVIATLVTAWTVAFLFAPNPDEVQWAGSGSEGMAFGAWWFLLVTRPIFSVLLLAWVWRLTLVGILLLRIARLPLKLVVMHPDRMGGLGFLDRLPMVYAPFLFSVSAVLAGAWAHTVFYHGVTVPSLYVQVATLLLILILIGLAPLLVFTPSLAHAKRQALLDYGALLSEHGRLVDARWIQNAQVRENPILDAPELGPVADIQAMYQAVAAMRPVVVNRSILLKIALPAALPLLILISTQWPLKSTLSKLLFTLI</sequence>
<dbReference type="Proteomes" id="UP000003113">
    <property type="component" value="Unassembled WGS sequence"/>
</dbReference>
<evidence type="ECO:0000256" key="1">
    <source>
        <dbReference type="SAM" id="Phobius"/>
    </source>
</evidence>
<dbReference type="AlphaFoldDB" id="H0F894"/>
<keyword evidence="3" id="KW-1185">Reference proteome</keyword>
<accession>H0F894</accession>
<organism evidence="2 3">
    <name type="scientific">Achromobacter arsenitoxydans SY8</name>
    <dbReference type="NCBI Taxonomy" id="477184"/>
    <lineage>
        <taxon>Bacteria</taxon>
        <taxon>Pseudomonadati</taxon>
        <taxon>Pseudomonadota</taxon>
        <taxon>Betaproteobacteria</taxon>
        <taxon>Burkholderiales</taxon>
        <taxon>Alcaligenaceae</taxon>
        <taxon>Achromobacter</taxon>
    </lineage>
</organism>
<feature type="transmembrane region" description="Helical" evidence="1">
    <location>
        <begin position="138"/>
        <end position="158"/>
    </location>
</feature>
<name>H0F894_9BURK</name>
<dbReference type="PATRIC" id="fig|477184.5.peg.2951"/>